<dbReference type="RefSeq" id="WP_013259297.1">
    <property type="nucleotide sequence ID" value="NC_014365.1"/>
</dbReference>
<dbReference type="InterPro" id="IPR056393">
    <property type="entry name" value="AprA-like_MT2"/>
</dbReference>
<organism evidence="3 4">
    <name type="scientific">Desulfarculus baarsii (strain ATCC 33931 / DSM 2075 / LMG 7858 / VKM B-1802 / 2st14)</name>
    <dbReference type="NCBI Taxonomy" id="644282"/>
    <lineage>
        <taxon>Bacteria</taxon>
        <taxon>Pseudomonadati</taxon>
        <taxon>Thermodesulfobacteriota</taxon>
        <taxon>Desulfarculia</taxon>
        <taxon>Desulfarculales</taxon>
        <taxon>Desulfarculaceae</taxon>
        <taxon>Desulfarculus</taxon>
    </lineage>
</organism>
<proteinExistence type="predicted"/>
<dbReference type="AlphaFoldDB" id="E1QJW5"/>
<dbReference type="OrthoDB" id="7617297at2"/>
<dbReference type="SUPFAM" id="SSF46785">
    <property type="entry name" value="Winged helix' DNA-binding domain"/>
    <property type="match status" value="1"/>
</dbReference>
<dbReference type="EMBL" id="CP002085">
    <property type="protein sequence ID" value="ADK85858.1"/>
    <property type="molecule type" value="Genomic_DNA"/>
</dbReference>
<evidence type="ECO:0000259" key="1">
    <source>
        <dbReference type="Pfam" id="PF23525"/>
    </source>
</evidence>
<evidence type="ECO:0000313" key="3">
    <source>
        <dbReference type="EMBL" id="ADK85858.1"/>
    </source>
</evidence>
<dbReference type="InterPro" id="IPR036390">
    <property type="entry name" value="WH_DNA-bd_sf"/>
</dbReference>
<gene>
    <name evidence="3" type="ordered locus">Deba_2498</name>
</gene>
<keyword evidence="4" id="KW-1185">Reference proteome</keyword>
<dbReference type="InterPro" id="IPR056394">
    <property type="entry name" value="AprA-like_N"/>
</dbReference>
<evidence type="ECO:0000313" key="4">
    <source>
        <dbReference type="Proteomes" id="UP000009047"/>
    </source>
</evidence>
<dbReference type="KEGG" id="dbr:Deba_2498"/>
<dbReference type="eggNOG" id="COG0286">
    <property type="taxonomic scope" value="Bacteria"/>
</dbReference>
<name>E1QJW5_DESB2</name>
<evidence type="ECO:0008006" key="5">
    <source>
        <dbReference type="Google" id="ProtNLM"/>
    </source>
</evidence>
<dbReference type="SUPFAM" id="SSF53335">
    <property type="entry name" value="S-adenosyl-L-methionine-dependent methyltransferases"/>
    <property type="match status" value="1"/>
</dbReference>
<dbReference type="Pfam" id="PF23525">
    <property type="entry name" value="Methyltransf_36"/>
    <property type="match status" value="1"/>
</dbReference>
<dbReference type="Gene3D" id="1.10.10.10">
    <property type="entry name" value="Winged helix-like DNA-binding domain superfamily/Winged helix DNA-binding domain"/>
    <property type="match status" value="1"/>
</dbReference>
<feature type="domain" description="AprA-like MT2-like" evidence="1">
    <location>
        <begin position="260"/>
        <end position="509"/>
    </location>
</feature>
<dbReference type="Pfam" id="PF23526">
    <property type="entry name" value="AprA_N"/>
    <property type="match status" value="1"/>
</dbReference>
<dbReference type="InterPro" id="IPR029063">
    <property type="entry name" value="SAM-dependent_MTases_sf"/>
</dbReference>
<evidence type="ECO:0000259" key="2">
    <source>
        <dbReference type="Pfam" id="PF23526"/>
    </source>
</evidence>
<dbReference type="HOGENOM" id="CLU_459148_0_0_7"/>
<protein>
    <recommendedName>
        <fullName evidence="5">Methyltransferase type 12</fullName>
    </recommendedName>
</protein>
<sequence length="532" mass="56702">MSEAAARIWPKVCHHLNGMALAPAVAAMARRGVLAVLDAASEPLAVGELAAGLGLRQGYLALCLRLLASQGFVAVEADRAALTPLGRQWRGAAIAYDLAPEALAAAGDLAGWLAAEGPEPAQAARWRRLLGPEAAGQGAALAEEGARHVHGAMVAALMRAFCLRGLWEPLVAAGRAGLALAELGLNAAALGAAFDLLARQGWAWIDGPRAGLSAEGALLADYAPQYFAPLSYLPTFRALDDFLTGAATPEDLTRDHAGAESHLDRRLDIEFSGLVFKKGCAEPFFAAVLPVFDQPLERQPACVVDTGCGDATLLVELHRAIARRTLRGRHLGQKPLIMVGAEFNPQARQTAAQRLEREGISHLAIDGDITDPEALARRLGGCGLDPFDALHLSKSVAHNRALTQAPDQWPAGQWPAQGLFVTRGGRIVAPKAMAHDLTEFFRRWLPHVRRHGMALIEAHTVEPAVAAPHRHRHLITCTEAYHILSGQYLVDAGSHRRAYQEAGFTAVSQADLGRAMVGQALMSVDFLRPAQA</sequence>
<accession>E1QJW5</accession>
<dbReference type="InterPro" id="IPR036388">
    <property type="entry name" value="WH-like_DNA-bd_sf"/>
</dbReference>
<dbReference type="Gene3D" id="3.40.50.150">
    <property type="entry name" value="Vaccinia Virus protein VP39"/>
    <property type="match status" value="1"/>
</dbReference>
<dbReference type="Proteomes" id="UP000009047">
    <property type="component" value="Chromosome"/>
</dbReference>
<reference evidence="3 4" key="1">
    <citation type="journal article" date="2010" name="Stand. Genomic Sci.">
        <title>Complete genome sequence of Desulfarculus baarsii type strain (2st14).</title>
        <authorList>
            <person name="Sun H."/>
            <person name="Spring S."/>
            <person name="Lapidus A."/>
            <person name="Davenport K."/>
            <person name="Del Rio T.G."/>
            <person name="Tice H."/>
            <person name="Nolan M."/>
            <person name="Copeland A."/>
            <person name="Cheng J.F."/>
            <person name="Lucas S."/>
            <person name="Tapia R."/>
            <person name="Goodwin L."/>
            <person name="Pitluck S."/>
            <person name="Ivanova N."/>
            <person name="Pagani I."/>
            <person name="Mavromatis K."/>
            <person name="Ovchinnikova G."/>
            <person name="Pati A."/>
            <person name="Chen A."/>
            <person name="Palaniappan K."/>
            <person name="Hauser L."/>
            <person name="Chang Y.J."/>
            <person name="Jeffries C.D."/>
            <person name="Detter J.C."/>
            <person name="Han C."/>
            <person name="Rohde M."/>
            <person name="Brambilla E."/>
            <person name="Goker M."/>
            <person name="Woyke T."/>
            <person name="Bristow J."/>
            <person name="Eisen J.A."/>
            <person name="Markowitz V."/>
            <person name="Hugenholtz P."/>
            <person name="Kyrpides N.C."/>
            <person name="Klenk H.P."/>
            <person name="Land M."/>
        </authorList>
    </citation>
    <scope>NUCLEOTIDE SEQUENCE [LARGE SCALE GENOMIC DNA]</scope>
    <source>
        <strain evidence="4">ATCC 33931 / DSM 2075 / LMG 7858 / VKM B-1802 / 2st14</strain>
    </source>
</reference>
<dbReference type="STRING" id="644282.Deba_2498"/>
<feature type="domain" description="AprA-like N-terminal" evidence="2">
    <location>
        <begin position="13"/>
        <end position="73"/>
    </location>
</feature>